<dbReference type="InterPro" id="IPR051476">
    <property type="entry name" value="Bac_ResReg_Asp_Phosphatase"/>
</dbReference>
<evidence type="ECO:0000256" key="5">
    <source>
        <dbReference type="ARBA" id="ARBA00038253"/>
    </source>
</evidence>
<sequence length="283" mass="32611">MDSIGKCFENLEKKNIKKAIEYGKIAIREYPDDFEPHLCLAIAYRETGELDLAYKHLLTAEELADNKEDLMFICDQIGQILSEIDQFDDAIFYYKRAYNLAKELNQLEENTHILSNLADAHIKKGEVEKAKEYLEIALEIEKKEENLANIYSSAGVIYSSLGNHQKAIEYLEKAMEINKKYDNKKAIIANKINIGSVYTEAGEYEKAEKYITEGTEDAKKIGDRYWQAIGYWSLGKLYKKNGNKKKAEEYLRRAFKLFKIIGATKDAELIILDMLELLKNTNT</sequence>
<dbReference type="Pfam" id="PF13181">
    <property type="entry name" value="TPR_8"/>
    <property type="match status" value="1"/>
</dbReference>
<evidence type="ECO:0000256" key="3">
    <source>
        <dbReference type="ARBA" id="ARBA00022737"/>
    </source>
</evidence>
<reference evidence="7 8" key="1">
    <citation type="submission" date="2009-04" db="EMBL/GenBank/DDBJ databases">
        <authorList>
            <person name="Reysenbach A.-L."/>
            <person name="Heidelberg J.F."/>
            <person name="Nelson W.C."/>
        </authorList>
    </citation>
    <scope>NUCLEOTIDE SEQUENCE [LARGE SCALE GENOMIC DNA]</scope>
    <source>
        <strain evidence="7 8">SS-5</strain>
    </source>
</reference>
<evidence type="ECO:0000256" key="4">
    <source>
        <dbReference type="ARBA" id="ARBA00022803"/>
    </source>
</evidence>
<name>C4FJ86_9AQUI</name>
<evidence type="ECO:0000256" key="1">
    <source>
        <dbReference type="ARBA" id="ARBA00004496"/>
    </source>
</evidence>
<dbReference type="InterPro" id="IPR019734">
    <property type="entry name" value="TPR_rpt"/>
</dbReference>
<keyword evidence="2" id="KW-0963">Cytoplasm</keyword>
<dbReference type="OrthoDB" id="13787at2"/>
<accession>C4FJ86</accession>
<dbReference type="PANTHER" id="PTHR46630">
    <property type="entry name" value="TETRATRICOPEPTIDE REPEAT PROTEIN 29"/>
    <property type="match status" value="1"/>
</dbReference>
<keyword evidence="8" id="KW-1185">Reference proteome</keyword>
<keyword evidence="4 6" id="KW-0802">TPR repeat</keyword>
<evidence type="ECO:0000256" key="2">
    <source>
        <dbReference type="ARBA" id="ARBA00022490"/>
    </source>
</evidence>
<keyword evidence="3" id="KW-0677">Repeat</keyword>
<dbReference type="SMART" id="SM00028">
    <property type="entry name" value="TPR"/>
    <property type="match status" value="6"/>
</dbReference>
<dbReference type="GO" id="GO:0005737">
    <property type="term" value="C:cytoplasm"/>
    <property type="evidence" value="ECO:0007669"/>
    <property type="project" value="UniProtKB-SubCell"/>
</dbReference>
<dbReference type="EMBL" id="ABZS01000046">
    <property type="protein sequence ID" value="EEP60864.1"/>
    <property type="molecule type" value="Genomic_DNA"/>
</dbReference>
<proteinExistence type="inferred from homology"/>
<dbReference type="Pfam" id="PF13424">
    <property type="entry name" value="TPR_12"/>
    <property type="match status" value="2"/>
</dbReference>
<dbReference type="Proteomes" id="UP000005540">
    <property type="component" value="Unassembled WGS sequence"/>
</dbReference>
<evidence type="ECO:0000313" key="8">
    <source>
        <dbReference type="Proteomes" id="UP000005540"/>
    </source>
</evidence>
<evidence type="ECO:0000256" key="6">
    <source>
        <dbReference type="PROSITE-ProRule" id="PRU00339"/>
    </source>
</evidence>
<dbReference type="Gene3D" id="1.25.40.10">
    <property type="entry name" value="Tetratricopeptide repeat domain"/>
    <property type="match status" value="3"/>
</dbReference>
<feature type="repeat" description="TPR" evidence="6">
    <location>
        <begin position="111"/>
        <end position="144"/>
    </location>
</feature>
<comment type="caution">
    <text evidence="7">The sequence shown here is derived from an EMBL/GenBank/DDBJ whole genome shotgun (WGS) entry which is preliminary data.</text>
</comment>
<dbReference type="SUPFAM" id="SSF48452">
    <property type="entry name" value="TPR-like"/>
    <property type="match status" value="2"/>
</dbReference>
<dbReference type="AlphaFoldDB" id="C4FJ86"/>
<dbReference type="PROSITE" id="PS50005">
    <property type="entry name" value="TPR"/>
    <property type="match status" value="2"/>
</dbReference>
<dbReference type="RefSeq" id="WP_007546331.1">
    <property type="nucleotide sequence ID" value="NZ_ABZS01000046.1"/>
</dbReference>
<evidence type="ECO:0000313" key="7">
    <source>
        <dbReference type="EMBL" id="EEP60864.1"/>
    </source>
</evidence>
<dbReference type="PANTHER" id="PTHR46630:SF1">
    <property type="entry name" value="TETRATRICOPEPTIDE REPEAT PROTEIN 29"/>
    <property type="match status" value="1"/>
</dbReference>
<feature type="repeat" description="TPR" evidence="6">
    <location>
        <begin position="148"/>
        <end position="181"/>
    </location>
</feature>
<comment type="subcellular location">
    <subcellularLocation>
        <location evidence="1">Cytoplasm</location>
    </subcellularLocation>
</comment>
<protein>
    <submittedName>
        <fullName evidence="7">Putative G-protein-signaling modulator 2</fullName>
    </submittedName>
</protein>
<gene>
    <name evidence="7" type="ORF">SULYE_0628</name>
</gene>
<organism evidence="7 8">
    <name type="scientific">Sulfurihydrogenibium yellowstonense SS-5</name>
    <dbReference type="NCBI Taxonomy" id="432331"/>
    <lineage>
        <taxon>Bacteria</taxon>
        <taxon>Pseudomonadati</taxon>
        <taxon>Aquificota</taxon>
        <taxon>Aquificia</taxon>
        <taxon>Aquificales</taxon>
        <taxon>Hydrogenothermaceae</taxon>
        <taxon>Sulfurihydrogenibium</taxon>
    </lineage>
</organism>
<comment type="similarity">
    <text evidence="5">Belongs to the Rap family.</text>
</comment>
<dbReference type="PROSITE" id="PS50293">
    <property type="entry name" value="TPR_REGION"/>
    <property type="match status" value="1"/>
</dbReference>
<dbReference type="InterPro" id="IPR011990">
    <property type="entry name" value="TPR-like_helical_dom_sf"/>
</dbReference>